<organism evidence="8 9">
    <name type="scientific">Daldinia eschscholtzii</name>
    <dbReference type="NCBI Taxonomy" id="292717"/>
    <lineage>
        <taxon>Eukaryota</taxon>
        <taxon>Fungi</taxon>
        <taxon>Dikarya</taxon>
        <taxon>Ascomycota</taxon>
        <taxon>Pezizomycotina</taxon>
        <taxon>Sordariomycetes</taxon>
        <taxon>Xylariomycetidae</taxon>
        <taxon>Xylariales</taxon>
        <taxon>Hypoxylaceae</taxon>
        <taxon>Daldinia</taxon>
    </lineage>
</organism>
<keyword evidence="4 6" id="KW-0472">Membrane</keyword>
<evidence type="ECO:0000256" key="3">
    <source>
        <dbReference type="ARBA" id="ARBA00022989"/>
    </source>
</evidence>
<dbReference type="EMBL" id="JBANMG010000010">
    <property type="protein sequence ID" value="KAK6948771.1"/>
    <property type="molecule type" value="Genomic_DNA"/>
</dbReference>
<dbReference type="InterPro" id="IPR052337">
    <property type="entry name" value="SAT4-like"/>
</dbReference>
<feature type="transmembrane region" description="Helical" evidence="6">
    <location>
        <begin position="68"/>
        <end position="96"/>
    </location>
</feature>
<keyword evidence="3 6" id="KW-1133">Transmembrane helix</keyword>
<dbReference type="PANTHER" id="PTHR33048:SF47">
    <property type="entry name" value="INTEGRAL MEMBRANE PROTEIN-RELATED"/>
    <property type="match status" value="1"/>
</dbReference>
<accession>A0AAX6M998</accession>
<dbReference type="Pfam" id="PF20684">
    <property type="entry name" value="Fung_rhodopsin"/>
    <property type="match status" value="1"/>
</dbReference>
<dbReference type="GO" id="GO:0016020">
    <property type="term" value="C:membrane"/>
    <property type="evidence" value="ECO:0007669"/>
    <property type="project" value="UniProtKB-SubCell"/>
</dbReference>
<evidence type="ECO:0000256" key="2">
    <source>
        <dbReference type="ARBA" id="ARBA00022692"/>
    </source>
</evidence>
<protein>
    <recommendedName>
        <fullName evidence="7">Rhodopsin domain-containing protein</fullName>
    </recommendedName>
</protein>
<feature type="transmembrane region" description="Helical" evidence="6">
    <location>
        <begin position="30"/>
        <end position="48"/>
    </location>
</feature>
<gene>
    <name evidence="8" type="ORF">Daesc_010542</name>
</gene>
<evidence type="ECO:0000256" key="1">
    <source>
        <dbReference type="ARBA" id="ARBA00004141"/>
    </source>
</evidence>
<proteinExistence type="inferred from homology"/>
<comment type="caution">
    <text evidence="8">The sequence shown here is derived from an EMBL/GenBank/DDBJ whole genome shotgun (WGS) entry which is preliminary data.</text>
</comment>
<evidence type="ECO:0000256" key="5">
    <source>
        <dbReference type="ARBA" id="ARBA00038359"/>
    </source>
</evidence>
<feature type="domain" description="Rhodopsin" evidence="7">
    <location>
        <begin position="2"/>
        <end position="93"/>
    </location>
</feature>
<evidence type="ECO:0000256" key="6">
    <source>
        <dbReference type="SAM" id="Phobius"/>
    </source>
</evidence>
<dbReference type="InterPro" id="IPR049326">
    <property type="entry name" value="Rhodopsin_dom_fungi"/>
</dbReference>
<sequence length="237" mass="26151">MIPNTITDVAILCLPVYEIMNLRLTACQRITLSAVFLLGSSVIAATGVRLRYLVLWFRSDNTDAYVKLILWSGLELELAIICGCLPVLGPLFNSLIRIRPFAWVRKLTRCSRDYGTSETLNTPVTLRALRTIGGSTIHRGDTGKGRTSPDVRMPIKSLRRFQKLDDDLDGATKVSSYGNGREPVREIPDLWPQGYATEYRAVVRKTSNVGGNKVPIGAIAVETVVDWEESGPASNTV</sequence>
<name>A0AAX6M998_9PEZI</name>
<evidence type="ECO:0000256" key="4">
    <source>
        <dbReference type="ARBA" id="ARBA00023136"/>
    </source>
</evidence>
<keyword evidence="9" id="KW-1185">Reference proteome</keyword>
<dbReference type="AlphaFoldDB" id="A0AAX6M998"/>
<comment type="similarity">
    <text evidence="5">Belongs to the SAT4 family.</text>
</comment>
<evidence type="ECO:0000313" key="9">
    <source>
        <dbReference type="Proteomes" id="UP001369815"/>
    </source>
</evidence>
<dbReference type="PANTHER" id="PTHR33048">
    <property type="entry name" value="PTH11-LIKE INTEGRAL MEMBRANE PROTEIN (AFU_ORTHOLOGUE AFUA_5G11245)"/>
    <property type="match status" value="1"/>
</dbReference>
<evidence type="ECO:0000259" key="7">
    <source>
        <dbReference type="Pfam" id="PF20684"/>
    </source>
</evidence>
<evidence type="ECO:0000313" key="8">
    <source>
        <dbReference type="EMBL" id="KAK6948771.1"/>
    </source>
</evidence>
<reference evidence="8 9" key="1">
    <citation type="journal article" date="2024" name="Front Chem Biol">
        <title>Unveiling the potential of Daldinia eschscholtzii MFLUCC 19-0629 through bioactivity and bioinformatics studies for enhanced sustainable agriculture production.</title>
        <authorList>
            <person name="Brooks S."/>
            <person name="Weaver J.A."/>
            <person name="Klomchit A."/>
            <person name="Alharthi S.A."/>
            <person name="Onlamun T."/>
            <person name="Nurani R."/>
            <person name="Vong T.K."/>
            <person name="Alberti F."/>
            <person name="Greco C."/>
        </authorList>
    </citation>
    <scope>NUCLEOTIDE SEQUENCE [LARGE SCALE GENOMIC DNA]</scope>
    <source>
        <strain evidence="8">MFLUCC 19-0629</strain>
    </source>
</reference>
<dbReference type="Proteomes" id="UP001369815">
    <property type="component" value="Unassembled WGS sequence"/>
</dbReference>
<comment type="subcellular location">
    <subcellularLocation>
        <location evidence="1">Membrane</location>
        <topology evidence="1">Multi-pass membrane protein</topology>
    </subcellularLocation>
</comment>
<keyword evidence="2 6" id="KW-0812">Transmembrane</keyword>